<evidence type="ECO:0000313" key="1">
    <source>
        <dbReference type="EMBL" id="GAI44296.1"/>
    </source>
</evidence>
<sequence length="228" mass="26711">MPKITYEEKKFNPRTLETIHQAEDIIQQYQAQGFSLTLRQLYYQFVARALIPNTERDYKRLGNIISDARRAGMIDWDSIEDRTRFIRTISSWDDPRDILDSAKDSYHKDLWKTQDKRFEVWIEKDALIGVIEPICKELDLPHFSCRGYVSDSEMWQAAMRLLRHVRNGQDVIVLHLGDHDPSGIDMTRDITDRLNLFSFFKGGIEVQRIALTMEQIEEQSPPPNPAKV</sequence>
<comment type="caution">
    <text evidence="1">The sequence shown here is derived from an EMBL/GenBank/DDBJ whole genome shotgun (WGS) entry which is preliminary data.</text>
</comment>
<organism evidence="1">
    <name type="scientific">marine sediment metagenome</name>
    <dbReference type="NCBI Taxonomy" id="412755"/>
    <lineage>
        <taxon>unclassified sequences</taxon>
        <taxon>metagenomes</taxon>
        <taxon>ecological metagenomes</taxon>
    </lineage>
</organism>
<dbReference type="EMBL" id="BARV01028066">
    <property type="protein sequence ID" value="GAI44296.1"/>
    <property type="molecule type" value="Genomic_DNA"/>
</dbReference>
<gene>
    <name evidence="1" type="ORF">S06H3_45027</name>
</gene>
<feature type="non-terminal residue" evidence="1">
    <location>
        <position position="228"/>
    </location>
</feature>
<name>X1PP57_9ZZZZ</name>
<dbReference type="AlphaFoldDB" id="X1PP57"/>
<reference evidence="1" key="1">
    <citation type="journal article" date="2014" name="Front. Microbiol.">
        <title>High frequency of phylogenetically diverse reductive dehalogenase-homologous genes in deep subseafloor sedimentary metagenomes.</title>
        <authorList>
            <person name="Kawai M."/>
            <person name="Futagami T."/>
            <person name="Toyoda A."/>
            <person name="Takaki Y."/>
            <person name="Nishi S."/>
            <person name="Hori S."/>
            <person name="Arai W."/>
            <person name="Tsubouchi T."/>
            <person name="Morono Y."/>
            <person name="Uchiyama I."/>
            <person name="Ito T."/>
            <person name="Fujiyama A."/>
            <person name="Inagaki F."/>
            <person name="Takami H."/>
        </authorList>
    </citation>
    <scope>NUCLEOTIDE SEQUENCE</scope>
    <source>
        <strain evidence="1">Expedition CK06-06</strain>
    </source>
</reference>
<proteinExistence type="predicted"/>
<protein>
    <submittedName>
        <fullName evidence="1">Uncharacterized protein</fullName>
    </submittedName>
</protein>
<accession>X1PP57</accession>